<dbReference type="Pfam" id="PF00651">
    <property type="entry name" value="BTB"/>
    <property type="match status" value="1"/>
</dbReference>
<proteinExistence type="predicted"/>
<reference evidence="4 5" key="1">
    <citation type="journal article" date="2024" name="bioRxiv">
        <title>A reference genome for Trichogramma kaykai: A tiny desert-dwelling parasitoid wasp with competing sex-ratio distorters.</title>
        <authorList>
            <person name="Culotta J."/>
            <person name="Lindsey A.R."/>
        </authorList>
    </citation>
    <scope>NUCLEOTIDE SEQUENCE [LARGE SCALE GENOMIC DNA]</scope>
    <source>
        <strain evidence="4 5">KSX58</strain>
    </source>
</reference>
<comment type="caution">
    <text evidence="4">The sequence shown here is derived from an EMBL/GenBank/DDBJ whole genome shotgun (WGS) entry which is preliminary data.</text>
</comment>
<dbReference type="Gene3D" id="3.30.710.10">
    <property type="entry name" value="Potassium Channel Kv1.1, Chain A"/>
    <property type="match status" value="1"/>
</dbReference>
<keyword evidence="5" id="KW-1185">Reference proteome</keyword>
<keyword evidence="1" id="KW-0175">Coiled coil</keyword>
<evidence type="ECO:0000256" key="2">
    <source>
        <dbReference type="SAM" id="MobiDB-lite"/>
    </source>
</evidence>
<dbReference type="InterPro" id="IPR000210">
    <property type="entry name" value="BTB/POZ_dom"/>
</dbReference>
<feature type="compositionally biased region" description="Low complexity" evidence="2">
    <location>
        <begin position="463"/>
        <end position="477"/>
    </location>
</feature>
<dbReference type="Proteomes" id="UP001627154">
    <property type="component" value="Unassembled WGS sequence"/>
</dbReference>
<protein>
    <recommendedName>
        <fullName evidence="3">BTB domain-containing protein</fullName>
    </recommendedName>
</protein>
<feature type="domain" description="BTB" evidence="3">
    <location>
        <begin position="90"/>
        <end position="157"/>
    </location>
</feature>
<sequence>MSRIVKVLDQPPYIVSGDLDFDMYMDSPRGPRPIIHQRPFRPIESMTEALELATAEKRPEERKIILIIRGPRITVPQNIYRRILLRNDAGTIVIKCRDQNELLAHREVLAATSETFESLIEPNRNQRSIEICLIRVHHLVLRLLLRFLYDNYIEVPETLLVEFNRLVERFKIRAMNRVTIFSKNDWYGREVETIDFSQDFVTEPISVYDFDRSLVEENENKSKSNLIDKNERIKERIKKLGREREKERGNKLERSREKQRGNKLERSREKQRGSKPDRSKEKERGNKPERGGEKGRGNKLERSREKERGSKPDRSREKERGNKPERSREKERGNKPEISKEKERGNKPERGGEKGRGNKLERSKEKERGSKPDRSREKERGNKPERSREKERGNKPEISKEKERGSKPDRSREKERGNKPERGREKERGSKPERSREKERRTNRKRDWFENEGNRLEKGFLFSDEQSSDSSDSSHSSGTKKLIKAFETLRLRREELKETLKKVKDRIKIIKQSGSVKIVEIEEKKPESDEQLPLNADRQRLVDAVEQVKKRCMNDIEAAEKYFVPHRKLKNIKKSSTKNRNFFRNK</sequence>
<feature type="compositionally biased region" description="Basic and acidic residues" evidence="2">
    <location>
        <begin position="240"/>
        <end position="458"/>
    </location>
</feature>
<evidence type="ECO:0000313" key="5">
    <source>
        <dbReference type="Proteomes" id="UP001627154"/>
    </source>
</evidence>
<dbReference type="PROSITE" id="PS50097">
    <property type="entry name" value="BTB"/>
    <property type="match status" value="1"/>
</dbReference>
<dbReference type="SUPFAM" id="SSF54695">
    <property type="entry name" value="POZ domain"/>
    <property type="match status" value="1"/>
</dbReference>
<dbReference type="InterPro" id="IPR011333">
    <property type="entry name" value="SKP1/BTB/POZ_sf"/>
</dbReference>
<dbReference type="AlphaFoldDB" id="A0ABD2W848"/>
<accession>A0ABD2W848</accession>
<name>A0ABD2W848_9HYME</name>
<evidence type="ECO:0000256" key="1">
    <source>
        <dbReference type="SAM" id="Coils"/>
    </source>
</evidence>
<feature type="region of interest" description="Disordered" evidence="2">
    <location>
        <begin position="240"/>
        <end position="480"/>
    </location>
</feature>
<evidence type="ECO:0000259" key="3">
    <source>
        <dbReference type="PROSITE" id="PS50097"/>
    </source>
</evidence>
<gene>
    <name evidence="4" type="ORF">TKK_015986</name>
</gene>
<evidence type="ECO:0000313" key="4">
    <source>
        <dbReference type="EMBL" id="KAL3389046.1"/>
    </source>
</evidence>
<organism evidence="4 5">
    <name type="scientific">Trichogramma kaykai</name>
    <dbReference type="NCBI Taxonomy" id="54128"/>
    <lineage>
        <taxon>Eukaryota</taxon>
        <taxon>Metazoa</taxon>
        <taxon>Ecdysozoa</taxon>
        <taxon>Arthropoda</taxon>
        <taxon>Hexapoda</taxon>
        <taxon>Insecta</taxon>
        <taxon>Pterygota</taxon>
        <taxon>Neoptera</taxon>
        <taxon>Endopterygota</taxon>
        <taxon>Hymenoptera</taxon>
        <taxon>Apocrita</taxon>
        <taxon>Proctotrupomorpha</taxon>
        <taxon>Chalcidoidea</taxon>
        <taxon>Trichogrammatidae</taxon>
        <taxon>Trichogramma</taxon>
    </lineage>
</organism>
<feature type="coiled-coil region" evidence="1">
    <location>
        <begin position="486"/>
        <end position="513"/>
    </location>
</feature>
<dbReference type="SMART" id="SM00225">
    <property type="entry name" value="BTB"/>
    <property type="match status" value="1"/>
</dbReference>
<dbReference type="EMBL" id="JBJJXI010000124">
    <property type="protein sequence ID" value="KAL3389046.1"/>
    <property type="molecule type" value="Genomic_DNA"/>
</dbReference>